<reference evidence="5 6" key="1">
    <citation type="journal article" date="2018" name="Sci. Rep.">
        <title>Raphidocelis subcapitata (=Pseudokirchneriella subcapitata) provides an insight into genome evolution and environmental adaptations in the Sphaeropleales.</title>
        <authorList>
            <person name="Suzuki S."/>
            <person name="Yamaguchi H."/>
            <person name="Nakajima N."/>
            <person name="Kawachi M."/>
        </authorList>
    </citation>
    <scope>NUCLEOTIDE SEQUENCE [LARGE SCALE GENOMIC DNA]</scope>
    <source>
        <strain evidence="5 6">NIES-35</strain>
    </source>
</reference>
<dbReference type="InParanoid" id="A0A2V0P2Q6"/>
<dbReference type="Pfam" id="PF00400">
    <property type="entry name" value="WD40"/>
    <property type="match status" value="1"/>
</dbReference>
<dbReference type="AlphaFoldDB" id="A0A2V0P2Q6"/>
<feature type="compositionally biased region" description="Gly residues" evidence="4">
    <location>
        <begin position="157"/>
        <end position="167"/>
    </location>
</feature>
<dbReference type="PROSITE" id="PS50294">
    <property type="entry name" value="WD_REPEATS_REGION"/>
    <property type="match status" value="1"/>
</dbReference>
<gene>
    <name evidence="5" type="ORF">Rsub_05914</name>
</gene>
<evidence type="ECO:0000256" key="2">
    <source>
        <dbReference type="ARBA" id="ARBA00022737"/>
    </source>
</evidence>
<keyword evidence="1 3" id="KW-0853">WD repeat</keyword>
<dbReference type="STRING" id="307507.A0A2V0P2Q6"/>
<dbReference type="Gene3D" id="2.130.10.10">
    <property type="entry name" value="YVTN repeat-like/Quinoprotein amine dehydrogenase"/>
    <property type="match status" value="1"/>
</dbReference>
<dbReference type="OrthoDB" id="20669at2759"/>
<evidence type="ECO:0000313" key="6">
    <source>
        <dbReference type="Proteomes" id="UP000247498"/>
    </source>
</evidence>
<feature type="repeat" description="WD" evidence="3">
    <location>
        <begin position="558"/>
        <end position="592"/>
    </location>
</feature>
<keyword evidence="6" id="KW-1185">Reference proteome</keyword>
<organism evidence="5 6">
    <name type="scientific">Raphidocelis subcapitata</name>
    <dbReference type="NCBI Taxonomy" id="307507"/>
    <lineage>
        <taxon>Eukaryota</taxon>
        <taxon>Viridiplantae</taxon>
        <taxon>Chlorophyta</taxon>
        <taxon>core chlorophytes</taxon>
        <taxon>Chlorophyceae</taxon>
        <taxon>CS clade</taxon>
        <taxon>Sphaeropleales</taxon>
        <taxon>Selenastraceae</taxon>
        <taxon>Raphidocelis</taxon>
    </lineage>
</organism>
<feature type="region of interest" description="Disordered" evidence="4">
    <location>
        <begin position="1"/>
        <end position="251"/>
    </location>
</feature>
<feature type="region of interest" description="Disordered" evidence="4">
    <location>
        <begin position="707"/>
        <end position="763"/>
    </location>
</feature>
<dbReference type="SUPFAM" id="SSF50960">
    <property type="entry name" value="TolB, C-terminal domain"/>
    <property type="match status" value="1"/>
</dbReference>
<dbReference type="PANTHER" id="PTHR43991:SF12">
    <property type="entry name" value="WD REPEAT PROTEIN (AFU_ORTHOLOGUE AFUA_8G05640)"/>
    <property type="match status" value="1"/>
</dbReference>
<evidence type="ECO:0000256" key="3">
    <source>
        <dbReference type="PROSITE-ProRule" id="PRU00221"/>
    </source>
</evidence>
<feature type="region of interest" description="Disordered" evidence="4">
    <location>
        <begin position="404"/>
        <end position="436"/>
    </location>
</feature>
<dbReference type="EMBL" id="BDRX01000038">
    <property type="protein sequence ID" value="GBF93182.1"/>
    <property type="molecule type" value="Genomic_DNA"/>
</dbReference>
<comment type="caution">
    <text evidence="5">The sequence shown here is derived from an EMBL/GenBank/DDBJ whole genome shotgun (WGS) entry which is preliminary data.</text>
</comment>
<feature type="compositionally biased region" description="Acidic residues" evidence="4">
    <location>
        <begin position="410"/>
        <end position="428"/>
    </location>
</feature>
<dbReference type="InterPro" id="IPR001680">
    <property type="entry name" value="WD40_rpt"/>
</dbReference>
<dbReference type="FunCoup" id="A0A2V0P2Q6">
    <property type="interactions" value="889"/>
</dbReference>
<evidence type="ECO:0000256" key="4">
    <source>
        <dbReference type="SAM" id="MobiDB-lite"/>
    </source>
</evidence>
<dbReference type="PROSITE" id="PS00678">
    <property type="entry name" value="WD_REPEATS_1"/>
    <property type="match status" value="1"/>
</dbReference>
<feature type="compositionally biased region" description="Basic and acidic residues" evidence="4">
    <location>
        <begin position="25"/>
        <end position="35"/>
    </location>
</feature>
<protein>
    <submittedName>
        <fullName evidence="5">Uncharacterized protein</fullName>
    </submittedName>
</protein>
<dbReference type="Proteomes" id="UP000247498">
    <property type="component" value="Unassembled WGS sequence"/>
</dbReference>
<feature type="compositionally biased region" description="Low complexity" evidence="4">
    <location>
        <begin position="203"/>
        <end position="213"/>
    </location>
</feature>
<name>A0A2V0P2Q6_9CHLO</name>
<feature type="compositionally biased region" description="Low complexity" evidence="4">
    <location>
        <begin position="133"/>
        <end position="145"/>
    </location>
</feature>
<evidence type="ECO:0000256" key="1">
    <source>
        <dbReference type="ARBA" id="ARBA00022574"/>
    </source>
</evidence>
<proteinExistence type="predicted"/>
<keyword evidence="2" id="KW-0677">Repeat</keyword>
<feature type="compositionally biased region" description="Low complexity" evidence="4">
    <location>
        <begin position="69"/>
        <end position="85"/>
    </location>
</feature>
<sequence length="763" mass="79095">MDAAAALRGGWGAVESDAESLSDPGRSDSGDELGHGWRWSGDEEGGPAGGRSGDEGASADAHSPFGDWSALAAGRRGTGTSAGTAWPGRRHSDGGQQLQQRPRRPARWRTPLAGGDAQAARTQPQMGPGPTTAAAVAAAAAAAAAARRRLSSDDGAGRLGGRGGMGWGHAAAGCEPGGRRRGGSDRGFGAPRRRRGSDGGAGDVSDGGASCDAAADEPPQPLERFERPADDAADTTAAQAARGRDPQGIPWDRLQFTREQYRQQRLATYRNYTNLIVDEEGSKVRRELSQGYAQPAPGGRAFAFLRNWRGVPSSIVHFQLRNLLWALSPHELLAVNANAVSHFSTVTRTATEVLNLRGLPKGPRLPGIGRVQISTLGVHRELLAAGGFTGELVVARLRGAPGPDGAAADADAEAAAAEEEEGEEEDEGEAARRRHGWRGGGFAGGAACGFGSAGRHVKLVYSGRVTQCENGITNGIEISQSCRLGRAILTANNDNNVRVFDAATLAPRARLQFPWAVNYATLRPEGGAPGGGAAAAVVGDDPVVCLVDLLAGQTVLRLRGHKDYAFAAAWHPRGQLLATGNQDGTTMVWDVRAPGGALAVLPGRLGAIRALRWSGDGGLLVAAEPADYVHVYEMEGGAPRRTQEIDLFGEISGIALPPCGSMLFVGVSDPMYSSVLQFQRRRGAGAGPDDEAGCWAAARGAAPRCAGPFEPAGGGGDAATSDEEGEGGAEAAARAAAAGRQLRARERQQRRRGFDGRLGLVGS</sequence>
<feature type="compositionally biased region" description="Basic and acidic residues" evidence="4">
    <location>
        <begin position="743"/>
        <end position="755"/>
    </location>
</feature>
<accession>A0A2V0P2Q6</accession>
<dbReference type="PROSITE" id="PS50082">
    <property type="entry name" value="WD_REPEATS_2"/>
    <property type="match status" value="1"/>
</dbReference>
<evidence type="ECO:0000313" key="5">
    <source>
        <dbReference type="EMBL" id="GBF93182.1"/>
    </source>
</evidence>
<dbReference type="InterPro" id="IPR015943">
    <property type="entry name" value="WD40/YVTN_repeat-like_dom_sf"/>
</dbReference>
<dbReference type="PANTHER" id="PTHR43991">
    <property type="entry name" value="WD REPEAT PROTEIN (AFU_ORTHOLOGUE AFUA_8G05640)-RELATED"/>
    <property type="match status" value="1"/>
</dbReference>
<dbReference type="SMART" id="SM00320">
    <property type="entry name" value="WD40"/>
    <property type="match status" value="3"/>
</dbReference>
<feature type="compositionally biased region" description="Low complexity" evidence="4">
    <location>
        <begin position="729"/>
        <end position="741"/>
    </location>
</feature>
<dbReference type="InterPro" id="IPR019775">
    <property type="entry name" value="WD40_repeat_CS"/>
</dbReference>